<keyword evidence="1" id="KW-0732">Signal</keyword>
<dbReference type="PANTHER" id="PTHR37549:SF1">
    <property type="entry name" value="LIPOPROTEIN LPRI"/>
    <property type="match status" value="1"/>
</dbReference>
<dbReference type="RefSeq" id="WP_100080307.1">
    <property type="nucleotide sequence ID" value="NZ_LT608334.1"/>
</dbReference>
<gene>
    <name evidence="2" type="ORF">KL86PLE_40512</name>
</gene>
<dbReference type="EMBL" id="FMJD01000008">
    <property type="protein sequence ID" value="SCM76707.1"/>
    <property type="molecule type" value="Genomic_DNA"/>
</dbReference>
<proteinExistence type="predicted"/>
<feature type="chain" id="PRO_5012736093" description="Lysozyme inhibitor LprI N-terminal domain-containing protein" evidence="1">
    <location>
        <begin position="26"/>
        <end position="110"/>
    </location>
</feature>
<organism evidence="2">
    <name type="scientific">uncultured Pleomorphomonas sp</name>
    <dbReference type="NCBI Taxonomy" id="442121"/>
    <lineage>
        <taxon>Bacteria</taxon>
        <taxon>Pseudomonadati</taxon>
        <taxon>Pseudomonadota</taxon>
        <taxon>Alphaproteobacteria</taxon>
        <taxon>Hyphomicrobiales</taxon>
        <taxon>Pleomorphomonadaceae</taxon>
        <taxon>Pleomorphomonas</taxon>
        <taxon>environmental samples</taxon>
    </lineage>
</organism>
<evidence type="ECO:0008006" key="3">
    <source>
        <dbReference type="Google" id="ProtNLM"/>
    </source>
</evidence>
<dbReference type="AlphaFoldDB" id="A0A212LGW8"/>
<evidence type="ECO:0000313" key="2">
    <source>
        <dbReference type="EMBL" id="SCM76707.1"/>
    </source>
</evidence>
<sequence length="110" mass="11789">MSGLAAGSGIVAIVFLAMLALPATAAQPSFDCEGARAEVEKMICRDDALADLDLRLARDFAQAMARASADRVLELKSSQRTWRAQMLKCAQSGDPRGCVLDAYTKRIGQL</sequence>
<evidence type="ECO:0000256" key="1">
    <source>
        <dbReference type="SAM" id="SignalP"/>
    </source>
</evidence>
<reference evidence="2" key="1">
    <citation type="submission" date="2016-08" db="EMBL/GenBank/DDBJ databases">
        <authorList>
            <person name="Seilhamer J.J."/>
        </authorList>
    </citation>
    <scope>NUCLEOTIDE SEQUENCE</scope>
    <source>
        <strain evidence="2">86</strain>
    </source>
</reference>
<dbReference type="InterPro" id="IPR052755">
    <property type="entry name" value="Lysozyme_Inhibitor_LprI"/>
</dbReference>
<feature type="signal peptide" evidence="1">
    <location>
        <begin position="1"/>
        <end position="25"/>
    </location>
</feature>
<name>A0A212LGW8_9HYPH</name>
<accession>A0A212LGW8</accession>
<protein>
    <recommendedName>
        <fullName evidence="3">Lysozyme inhibitor LprI N-terminal domain-containing protein</fullName>
    </recommendedName>
</protein>
<dbReference type="GO" id="GO:0005576">
    <property type="term" value="C:extracellular region"/>
    <property type="evidence" value="ECO:0007669"/>
    <property type="project" value="TreeGrafter"/>
</dbReference>
<dbReference type="PANTHER" id="PTHR37549">
    <property type="entry name" value="LIPOPROTEIN LPRI"/>
    <property type="match status" value="1"/>
</dbReference>